<keyword evidence="7" id="KW-0812">Transmembrane</keyword>
<organism evidence="9 10">
    <name type="scientific">Fulvivirga kasyanovii</name>
    <dbReference type="NCBI Taxonomy" id="396812"/>
    <lineage>
        <taxon>Bacteria</taxon>
        <taxon>Pseudomonadati</taxon>
        <taxon>Bacteroidota</taxon>
        <taxon>Cytophagia</taxon>
        <taxon>Cytophagales</taxon>
        <taxon>Fulvivirgaceae</taxon>
        <taxon>Fulvivirga</taxon>
    </lineage>
</organism>
<dbReference type="InterPro" id="IPR051684">
    <property type="entry name" value="Electron_Trans/Redox"/>
</dbReference>
<dbReference type="InterPro" id="IPR013783">
    <property type="entry name" value="Ig-like_fold"/>
</dbReference>
<dbReference type="Gene3D" id="3.30.70.20">
    <property type="match status" value="1"/>
</dbReference>
<dbReference type="InterPro" id="IPR017900">
    <property type="entry name" value="4Fe4S_Fe_S_CS"/>
</dbReference>
<feature type="transmembrane region" description="Helical" evidence="7">
    <location>
        <begin position="335"/>
        <end position="354"/>
    </location>
</feature>
<evidence type="ECO:0000313" key="10">
    <source>
        <dbReference type="Proteomes" id="UP000798808"/>
    </source>
</evidence>
<evidence type="ECO:0000256" key="6">
    <source>
        <dbReference type="ARBA" id="ARBA00023014"/>
    </source>
</evidence>
<dbReference type="PANTHER" id="PTHR30176:SF3">
    <property type="entry name" value="FERREDOXIN-TYPE PROTEIN NAPH"/>
    <property type="match status" value="1"/>
</dbReference>
<feature type="transmembrane region" description="Helical" evidence="7">
    <location>
        <begin position="161"/>
        <end position="181"/>
    </location>
</feature>
<keyword evidence="2" id="KW-0004">4Fe-4S</keyword>
<keyword evidence="10" id="KW-1185">Reference proteome</keyword>
<feature type="transmembrane region" description="Helical" evidence="7">
    <location>
        <begin position="86"/>
        <end position="112"/>
    </location>
</feature>
<reference evidence="9 10" key="1">
    <citation type="submission" date="2019-02" db="EMBL/GenBank/DDBJ databases">
        <authorList>
            <person name="Goldberg S.R."/>
            <person name="Haltli B.A."/>
            <person name="Correa H."/>
            <person name="Russell K.G."/>
        </authorList>
    </citation>
    <scope>NUCLEOTIDE SEQUENCE [LARGE SCALE GENOMIC DNA]</scope>
    <source>
        <strain evidence="9 10">JCM 16186</strain>
    </source>
</reference>
<dbReference type="Pfam" id="PF13746">
    <property type="entry name" value="Fer4_18"/>
    <property type="match status" value="1"/>
</dbReference>
<keyword evidence="1" id="KW-0813">Transport</keyword>
<keyword evidence="4" id="KW-0249">Electron transport</keyword>
<dbReference type="PANTHER" id="PTHR30176">
    <property type="entry name" value="FERREDOXIN-TYPE PROTEIN NAPH"/>
    <property type="match status" value="1"/>
</dbReference>
<dbReference type="PROSITE" id="PS51379">
    <property type="entry name" value="4FE4S_FER_2"/>
    <property type="match status" value="1"/>
</dbReference>
<dbReference type="InterPro" id="IPR032879">
    <property type="entry name" value="FixG_C"/>
</dbReference>
<keyword evidence="7" id="KW-0472">Membrane</keyword>
<proteinExistence type="predicted"/>
<keyword evidence="5" id="KW-0408">Iron</keyword>
<evidence type="ECO:0000256" key="3">
    <source>
        <dbReference type="ARBA" id="ARBA00022723"/>
    </source>
</evidence>
<feature type="transmembrane region" description="Helical" evidence="7">
    <location>
        <begin position="41"/>
        <end position="66"/>
    </location>
</feature>
<dbReference type="NCBIfam" id="TIGR02745">
    <property type="entry name" value="ccoG_rdxA_fixG"/>
    <property type="match status" value="1"/>
</dbReference>
<dbReference type="Proteomes" id="UP000798808">
    <property type="component" value="Unassembled WGS sequence"/>
</dbReference>
<accession>A0ABW9RPK1</accession>
<gene>
    <name evidence="9" type="primary">ccoG</name>
    <name evidence="9" type="ORF">E1163_14055</name>
</gene>
<sequence length="470" mass="53242">MEDLYQFDQEFKDTIATVDEKGKRVWVYPKKPSGRFHKLRILVTVVLLGILFAGPFITIGGRPFLLLNIFERKFVILGQAFWPQDFFLLALLLITFFVFIILFTVVFGRVWCGWACPQTLFMEMVFRKIEYWIEGDANQQRKLDKSPWNFDKIRKRAVKHFIFIAISLLISHTVMAYLIGIDQVKEIVSQPPSEHWAGFIGLMAFTGIFYWVFSWFREQACVAVCPYGRLQGVLLDKKSIAVMYDWLRGEPRGKLKKGDVQEEKGDCIDCKLCVHACPTGIDIRNGTQLECVNCTACIDACDDVMLKINKPKGLIRYSSHDAIKQGKQKLFTPRVAAYTVVLTLLVGIFAFSLATRSDIEATVLKVPGQLYQKTEEGDITNLYNVQFVNKTFEDITLELKIEDAPEVTISKVGEGEMLVPANGLAEGVYFIRMPQGNVKSAKTTLTIGVYANGKRIDKTATKFLGPVSSN</sequence>
<dbReference type="InterPro" id="IPR014116">
    <property type="entry name" value="Cyt_c_oxidase_cbb3_FixG"/>
</dbReference>
<dbReference type="SUPFAM" id="SSF54862">
    <property type="entry name" value="4Fe-4S ferredoxins"/>
    <property type="match status" value="1"/>
</dbReference>
<evidence type="ECO:0000256" key="7">
    <source>
        <dbReference type="SAM" id="Phobius"/>
    </source>
</evidence>
<keyword evidence="6" id="KW-0411">Iron-sulfur</keyword>
<evidence type="ECO:0000259" key="8">
    <source>
        <dbReference type="PROSITE" id="PS51379"/>
    </source>
</evidence>
<feature type="domain" description="4Fe-4S ferredoxin-type" evidence="8">
    <location>
        <begin position="256"/>
        <end position="286"/>
    </location>
</feature>
<protein>
    <submittedName>
        <fullName evidence="9">Cytochrome c oxidase accessory protein CcoG</fullName>
    </submittedName>
</protein>
<name>A0ABW9RPK1_9BACT</name>
<dbReference type="Pfam" id="PF11614">
    <property type="entry name" value="FixG_C"/>
    <property type="match status" value="1"/>
</dbReference>
<evidence type="ECO:0000256" key="4">
    <source>
        <dbReference type="ARBA" id="ARBA00022982"/>
    </source>
</evidence>
<dbReference type="PROSITE" id="PS00198">
    <property type="entry name" value="4FE4S_FER_1"/>
    <property type="match status" value="1"/>
</dbReference>
<comment type="caution">
    <text evidence="9">The sequence shown here is derived from an EMBL/GenBank/DDBJ whole genome shotgun (WGS) entry which is preliminary data.</text>
</comment>
<evidence type="ECO:0000313" key="9">
    <source>
        <dbReference type="EMBL" id="MTI26077.1"/>
    </source>
</evidence>
<evidence type="ECO:0000256" key="1">
    <source>
        <dbReference type="ARBA" id="ARBA00022448"/>
    </source>
</evidence>
<feature type="transmembrane region" description="Helical" evidence="7">
    <location>
        <begin position="196"/>
        <end position="213"/>
    </location>
</feature>
<dbReference type="InterPro" id="IPR017896">
    <property type="entry name" value="4Fe4S_Fe-S-bd"/>
</dbReference>
<keyword evidence="7" id="KW-1133">Transmembrane helix</keyword>
<evidence type="ECO:0000256" key="2">
    <source>
        <dbReference type="ARBA" id="ARBA00022485"/>
    </source>
</evidence>
<keyword evidence="3" id="KW-0479">Metal-binding</keyword>
<dbReference type="Gene3D" id="2.60.40.10">
    <property type="entry name" value="Immunoglobulins"/>
    <property type="match status" value="1"/>
</dbReference>
<dbReference type="EMBL" id="SMLW01000561">
    <property type="protein sequence ID" value="MTI26077.1"/>
    <property type="molecule type" value="Genomic_DNA"/>
</dbReference>
<dbReference type="Pfam" id="PF12801">
    <property type="entry name" value="Fer4_5"/>
    <property type="match status" value="1"/>
</dbReference>
<evidence type="ECO:0000256" key="5">
    <source>
        <dbReference type="ARBA" id="ARBA00023004"/>
    </source>
</evidence>